<accession>A0A2D0MZP1</accession>
<gene>
    <name evidence="2" type="ORF">CRP01_35805</name>
</gene>
<dbReference type="GO" id="GO:0016787">
    <property type="term" value="F:hydrolase activity"/>
    <property type="evidence" value="ECO:0007669"/>
    <property type="project" value="UniProtKB-KW"/>
</dbReference>
<dbReference type="AlphaFoldDB" id="A0A2D0MZP1"/>
<proteinExistence type="predicted"/>
<dbReference type="PANTHER" id="PTHR43283">
    <property type="entry name" value="BETA-LACTAMASE-RELATED"/>
    <property type="match status" value="1"/>
</dbReference>
<evidence type="ECO:0000313" key="2">
    <source>
        <dbReference type="EMBL" id="PHN01744.1"/>
    </source>
</evidence>
<protein>
    <submittedName>
        <fullName evidence="2">Serine hydrolase</fullName>
    </submittedName>
</protein>
<sequence length="346" mass="38920">MTTPDPDPEPEGLYFPPLDGNDWATQSPASLGWNTAKIPDLLQFLEDGNTRAFIVLKDGKIVLEEYFGKDLLGIADFSAGSNWYWASAAKTLTAFTVGLAQEEGHLNIADRSDDYLGEQWADISDVQMKAITVRHHLTMTTGLDDSVDNKDCTEPECLVYLADAGTRWAYHNAPYTILDQVVEGATQQNFDDYFHSRLTSRIGMDGFWTYVDYNHLYFSTARSMARFGLLNLNKGKWDDTPIMTDANYYEEMVNTSQDINPSYGYLWWLNGKSAYKLPGFQIRINGSIAPDAPADMFAGLGKNGQYLNIVPSQNLIVIRMGENPSNALVPIVYLNDLWKMLNEIIR</sequence>
<dbReference type="InterPro" id="IPR050789">
    <property type="entry name" value="Diverse_Enzym_Activities"/>
</dbReference>
<dbReference type="Gene3D" id="3.40.710.10">
    <property type="entry name" value="DD-peptidase/beta-lactamase superfamily"/>
    <property type="match status" value="1"/>
</dbReference>
<dbReference type="SUPFAM" id="SSF56601">
    <property type="entry name" value="beta-lactamase/transpeptidase-like"/>
    <property type="match status" value="1"/>
</dbReference>
<dbReference type="InterPro" id="IPR001466">
    <property type="entry name" value="Beta-lactam-related"/>
</dbReference>
<evidence type="ECO:0000259" key="1">
    <source>
        <dbReference type="Pfam" id="PF00144"/>
    </source>
</evidence>
<keyword evidence="3" id="KW-1185">Reference proteome</keyword>
<reference evidence="2 3" key="1">
    <citation type="submission" date="2017-10" db="EMBL/GenBank/DDBJ databases">
        <title>The draft genome sequence of Lewinella nigricans NBRC 102662.</title>
        <authorList>
            <person name="Wang K."/>
        </authorList>
    </citation>
    <scope>NUCLEOTIDE SEQUENCE [LARGE SCALE GENOMIC DNA]</scope>
    <source>
        <strain evidence="2 3">NBRC 102662</strain>
    </source>
</reference>
<dbReference type="EMBL" id="PDUD01000050">
    <property type="protein sequence ID" value="PHN01744.1"/>
    <property type="molecule type" value="Genomic_DNA"/>
</dbReference>
<name>A0A2D0MZP1_FLAN2</name>
<organism evidence="2 3">
    <name type="scientific">Flavilitoribacter nigricans (strain ATCC 23147 / DSM 23189 / NBRC 102662 / NCIMB 1420 / SS-2)</name>
    <name type="common">Lewinella nigricans</name>
    <dbReference type="NCBI Taxonomy" id="1122177"/>
    <lineage>
        <taxon>Bacteria</taxon>
        <taxon>Pseudomonadati</taxon>
        <taxon>Bacteroidota</taxon>
        <taxon>Saprospiria</taxon>
        <taxon>Saprospirales</taxon>
        <taxon>Lewinellaceae</taxon>
        <taxon>Flavilitoribacter</taxon>
    </lineage>
</organism>
<keyword evidence="2" id="KW-0378">Hydrolase</keyword>
<feature type="domain" description="Beta-lactamase-related" evidence="1">
    <location>
        <begin position="52"/>
        <end position="319"/>
    </location>
</feature>
<comment type="caution">
    <text evidence="2">The sequence shown here is derived from an EMBL/GenBank/DDBJ whole genome shotgun (WGS) entry which is preliminary data.</text>
</comment>
<dbReference type="OrthoDB" id="9773047at2"/>
<evidence type="ECO:0000313" key="3">
    <source>
        <dbReference type="Proteomes" id="UP000223913"/>
    </source>
</evidence>
<dbReference type="InterPro" id="IPR012338">
    <property type="entry name" value="Beta-lactam/transpept-like"/>
</dbReference>
<dbReference type="Proteomes" id="UP000223913">
    <property type="component" value="Unassembled WGS sequence"/>
</dbReference>
<dbReference type="Pfam" id="PF00144">
    <property type="entry name" value="Beta-lactamase"/>
    <property type="match status" value="1"/>
</dbReference>